<proteinExistence type="predicted"/>
<feature type="non-terminal residue" evidence="2">
    <location>
        <position position="1"/>
    </location>
</feature>
<accession>A0A6S7IV84</accession>
<gene>
    <name evidence="2" type="ORF">PACLA_8A070860</name>
</gene>
<dbReference type="AlphaFoldDB" id="A0A6S7IV84"/>
<dbReference type="SUPFAM" id="SSF56672">
    <property type="entry name" value="DNA/RNA polymerases"/>
    <property type="match status" value="1"/>
</dbReference>
<reference evidence="2" key="1">
    <citation type="submission" date="2020-04" db="EMBL/GenBank/DDBJ databases">
        <authorList>
            <person name="Alioto T."/>
            <person name="Alioto T."/>
            <person name="Gomez Garrido J."/>
        </authorList>
    </citation>
    <scope>NUCLEOTIDE SEQUENCE</scope>
    <source>
        <strain evidence="2">A484AB</strain>
    </source>
</reference>
<dbReference type="Pfam" id="PF03564">
    <property type="entry name" value="DUF1759"/>
    <property type="match status" value="1"/>
</dbReference>
<feature type="compositionally biased region" description="Polar residues" evidence="1">
    <location>
        <begin position="305"/>
        <end position="327"/>
    </location>
</feature>
<dbReference type="PANTHER" id="PTHR47331:SF5">
    <property type="entry name" value="RIBONUCLEASE H"/>
    <property type="match status" value="1"/>
</dbReference>
<dbReference type="Gene3D" id="3.30.70.270">
    <property type="match status" value="1"/>
</dbReference>
<feature type="region of interest" description="Disordered" evidence="1">
    <location>
        <begin position="731"/>
        <end position="753"/>
    </location>
</feature>
<feature type="region of interest" description="Disordered" evidence="1">
    <location>
        <begin position="279"/>
        <end position="327"/>
    </location>
</feature>
<dbReference type="InterPro" id="IPR005312">
    <property type="entry name" value="DUF1759"/>
</dbReference>
<keyword evidence="3" id="KW-1185">Reference proteome</keyword>
<dbReference type="CDD" id="cd01644">
    <property type="entry name" value="RT_pepA17"/>
    <property type="match status" value="1"/>
</dbReference>
<comment type="caution">
    <text evidence="2">The sequence shown here is derived from an EMBL/GenBank/DDBJ whole genome shotgun (WGS) entry which is preliminary data.</text>
</comment>
<protein>
    <submittedName>
        <fullName evidence="2">Uncharacterized protein</fullName>
    </submittedName>
</protein>
<evidence type="ECO:0000256" key="1">
    <source>
        <dbReference type="SAM" id="MobiDB-lite"/>
    </source>
</evidence>
<dbReference type="InterPro" id="IPR043128">
    <property type="entry name" value="Rev_trsase/Diguanyl_cyclase"/>
</dbReference>
<dbReference type="OrthoDB" id="5989194at2759"/>
<dbReference type="Proteomes" id="UP001152795">
    <property type="component" value="Unassembled WGS sequence"/>
</dbReference>
<feature type="compositionally biased region" description="Basic and acidic residues" evidence="1">
    <location>
        <begin position="291"/>
        <end position="304"/>
    </location>
</feature>
<name>A0A6S7IV84_PARCT</name>
<dbReference type="Pfam" id="PF05380">
    <property type="entry name" value="Peptidase_A17"/>
    <property type="match status" value="1"/>
</dbReference>
<organism evidence="2 3">
    <name type="scientific">Paramuricea clavata</name>
    <name type="common">Red gorgonian</name>
    <name type="synonym">Violescent sea-whip</name>
    <dbReference type="NCBI Taxonomy" id="317549"/>
    <lineage>
        <taxon>Eukaryota</taxon>
        <taxon>Metazoa</taxon>
        <taxon>Cnidaria</taxon>
        <taxon>Anthozoa</taxon>
        <taxon>Octocorallia</taxon>
        <taxon>Malacalcyonacea</taxon>
        <taxon>Plexauridae</taxon>
        <taxon>Paramuricea</taxon>
    </lineage>
</organism>
<evidence type="ECO:0000313" key="3">
    <source>
        <dbReference type="Proteomes" id="UP001152795"/>
    </source>
</evidence>
<dbReference type="InterPro" id="IPR043502">
    <property type="entry name" value="DNA/RNA_pol_sf"/>
</dbReference>
<dbReference type="Gene3D" id="3.10.10.10">
    <property type="entry name" value="HIV Type 1 Reverse Transcriptase, subunit A, domain 1"/>
    <property type="match status" value="1"/>
</dbReference>
<dbReference type="PANTHER" id="PTHR47331">
    <property type="entry name" value="PHD-TYPE DOMAIN-CONTAINING PROTEIN"/>
    <property type="match status" value="1"/>
</dbReference>
<evidence type="ECO:0000313" key="2">
    <source>
        <dbReference type="EMBL" id="CAB4009472.1"/>
    </source>
</evidence>
<dbReference type="EMBL" id="CACRXK020006463">
    <property type="protein sequence ID" value="CAB4009472.1"/>
    <property type="molecule type" value="Genomic_DNA"/>
</dbReference>
<dbReference type="InterPro" id="IPR008042">
    <property type="entry name" value="Retrotrans_Pao"/>
</dbReference>
<sequence>MAEKEELTRKKRCRNGHRTSAKRIMASIGETLMSVAEKSQLTPHIAKLKQQKSTLEAKLKSLREQDEAILALKIESVIIEVQMALDEYEKSITPTQPTTSITGNNSETASNHVKLPKLNLRAFRGDPTSWATFWDTFESSIHNNPTLSSIDKFNYLSSLVEGTAADAIAGLTLTTLNYEEAIKILKKRFEPVTSPHNLKGLRTLYDTTGGTSPTCTYCQQSHTSNSCTNVSNITARIDIIKRSGRCFLCLRKNHLSRDCNSKSRCHKCNGKHHISICTKNSSHNHAQKTPSDTELKQQQHEQTSESKISSNKPSRSNQSGNSGTKSLFTSTKTPILLQTAKATILPVSRNGKSGNVRVILDGGSQRSYITSRTQDLLSLPTERTETMSIKTFVLADDSMGELDSEVDILIGCDQYWDIVTGEIRKGTNGPTAINTNLGWVLSGPVENHSQQRLEASVNMSSTHVLQLETPPSQPMHHEDDQQLRRFWDLESLGISKEEKSVVEEFTSTIGFKAGRYHDQLTKGVVEIVEKEDIGELGKVHYIPHHAVIRRDKETTKLRIVYDASAKTSGPSLNECLYTGPAMTHNIMDIILRFRSHKVALAGDIEKAFLMIAVSEADRNVLRFLWFDDVWSDQPKIIVLRFTRVVFGVSSSPFLLNATISHHIEQYRAQDPAFVEAFMRAVYVDDLNSGGDDDKSAYTLYKKSKLRLAEGGFNLRKFVTNSPELLTKIKSEENPLPRTNLKPNPQVDEPPNDCVNEDETYSKITLGTSNESSNEEHKVLGVAWNFVEDDLVFDLSHVTELASECSPTKRNIVRLSAKFYDPIGFMSPITVQFKMLFQELCGEKLNWDDEVPHDLKVKWDNLVNELKQMNRIRLSRCYFREVDDPVISCIVHGFGDASKAAYAAVTYLVMITTIGIRVKFLAAKTRVAPIERQTIPRLELLSCLILARLVKNVQTALRDEIKLDDPVCWSDSKVALFWITNGNKEWKQFVENRVSEIRSLLPTATWRHCPGRDNPADIPSRGIKPTELTSNELWSCGPEWLTDVETHSCQDEKEITPPKECLVEQYHQYRELWNPRQTGASDGLCLTFCEDIE</sequence>
<feature type="compositionally biased region" description="Polar residues" evidence="1">
    <location>
        <begin position="279"/>
        <end position="290"/>
    </location>
</feature>